<dbReference type="OrthoDB" id="189226at2759"/>
<keyword evidence="1" id="KW-1133">Transmembrane helix</keyword>
<keyword evidence="4" id="KW-1185">Reference proteome</keyword>
<dbReference type="AlphaFoldDB" id="A0A9P6NA95"/>
<feature type="transmembrane region" description="Helical" evidence="1">
    <location>
        <begin position="71"/>
        <end position="92"/>
    </location>
</feature>
<accession>A0A9P6NA95</accession>
<feature type="transmembrane region" description="Helical" evidence="1">
    <location>
        <begin position="131"/>
        <end position="151"/>
    </location>
</feature>
<keyword evidence="1" id="KW-0472">Membrane</keyword>
<dbReference type="PANTHER" id="PTHR10983">
    <property type="entry name" value="1-ACYLGLYCEROL-3-PHOSPHATE ACYLTRANSFERASE-RELATED"/>
    <property type="match status" value="1"/>
</dbReference>
<organism evidence="3 4">
    <name type="scientific">Cronartium quercuum f. sp. fusiforme G11</name>
    <dbReference type="NCBI Taxonomy" id="708437"/>
    <lineage>
        <taxon>Eukaryota</taxon>
        <taxon>Fungi</taxon>
        <taxon>Dikarya</taxon>
        <taxon>Basidiomycota</taxon>
        <taxon>Pucciniomycotina</taxon>
        <taxon>Pucciniomycetes</taxon>
        <taxon>Pucciniales</taxon>
        <taxon>Coleosporiaceae</taxon>
        <taxon>Cronartium</taxon>
    </lineage>
</organism>
<gene>
    <name evidence="3" type="ORF">CROQUDRAFT_665047</name>
</gene>
<dbReference type="CDD" id="cd07990">
    <property type="entry name" value="LPLAT_LCLAT1-like"/>
    <property type="match status" value="1"/>
</dbReference>
<name>A0A9P6NA95_9BASI</name>
<dbReference type="GO" id="GO:0036149">
    <property type="term" value="P:phosphatidylinositol acyl-chain remodeling"/>
    <property type="evidence" value="ECO:0007669"/>
    <property type="project" value="TreeGrafter"/>
</dbReference>
<dbReference type="SMART" id="SM00563">
    <property type="entry name" value="PlsC"/>
    <property type="match status" value="1"/>
</dbReference>
<dbReference type="InterPro" id="IPR002123">
    <property type="entry name" value="Plipid/glycerol_acylTrfase"/>
</dbReference>
<keyword evidence="1" id="KW-0812">Transmembrane</keyword>
<reference evidence="3" key="1">
    <citation type="submission" date="2013-11" db="EMBL/GenBank/DDBJ databases">
        <title>Genome sequence of the fusiform rust pathogen reveals effectors for host alternation and coevolution with pine.</title>
        <authorList>
            <consortium name="DOE Joint Genome Institute"/>
            <person name="Smith K."/>
            <person name="Pendleton A."/>
            <person name="Kubisiak T."/>
            <person name="Anderson C."/>
            <person name="Salamov A."/>
            <person name="Aerts A."/>
            <person name="Riley R."/>
            <person name="Clum A."/>
            <person name="Lindquist E."/>
            <person name="Ence D."/>
            <person name="Campbell M."/>
            <person name="Kronenberg Z."/>
            <person name="Feau N."/>
            <person name="Dhillon B."/>
            <person name="Hamelin R."/>
            <person name="Burleigh J."/>
            <person name="Smith J."/>
            <person name="Yandell M."/>
            <person name="Nelson C."/>
            <person name="Grigoriev I."/>
            <person name="Davis J."/>
        </authorList>
    </citation>
    <scope>NUCLEOTIDE SEQUENCE</scope>
    <source>
        <strain evidence="3">G11</strain>
    </source>
</reference>
<evidence type="ECO:0000313" key="3">
    <source>
        <dbReference type="EMBL" id="KAG0140539.1"/>
    </source>
</evidence>
<feature type="transmembrane region" description="Helical" evidence="1">
    <location>
        <begin position="157"/>
        <end position="173"/>
    </location>
</feature>
<protein>
    <recommendedName>
        <fullName evidence="2">Phospholipid/glycerol acyltransferase domain-containing protein</fullName>
    </recommendedName>
</protein>
<sequence length="413" mass="46734">MSQHQSSIVSIPIQHRPNSSKSALQLLTFNISFFISLLILHSTQLIFFPLIFFKSAFDGFFWKINTLAKQVFAIVLVVITQVFGPSTFVITVDEGVDLSRMVRRDQNGRVLSLNLPKRSVMMANHQIYADWLYIWCLAYLGEIHGSIVIILKASLKWVPIVGPAMQLFSFIFLNRSWASDKASLTSDLMTMAHQALNSPDRQSLSLLIFPEGTLVSPHTRPISKRYCDQNGYPNLNHCLLPRSTGTLFCIRALSRSIPDLQLIDLTIGYPGIPAHGNGQDFYTLQSIFGYGHSPPKVHIHLRMIPISSIPIGVSPKVAGVNIDPTMEEAKIFDKWLRDQWIRKDEMLERFYQNGSMCELKEDELKQRKLEIKIGLRPDGDGTLLVALYFPGLLALGFVWICVIKPFLNLFISI</sequence>
<evidence type="ECO:0000256" key="1">
    <source>
        <dbReference type="SAM" id="Phobius"/>
    </source>
</evidence>
<dbReference type="Pfam" id="PF01553">
    <property type="entry name" value="Acyltransferase"/>
    <property type="match status" value="1"/>
</dbReference>
<evidence type="ECO:0000313" key="4">
    <source>
        <dbReference type="Proteomes" id="UP000886653"/>
    </source>
</evidence>
<evidence type="ECO:0000259" key="2">
    <source>
        <dbReference type="SMART" id="SM00563"/>
    </source>
</evidence>
<dbReference type="GO" id="GO:0016746">
    <property type="term" value="F:acyltransferase activity"/>
    <property type="evidence" value="ECO:0007669"/>
    <property type="project" value="InterPro"/>
</dbReference>
<dbReference type="PANTHER" id="PTHR10983:SF16">
    <property type="entry name" value="LYSOCARDIOLIPIN ACYLTRANSFERASE 1"/>
    <property type="match status" value="1"/>
</dbReference>
<feature type="transmembrane region" description="Helical" evidence="1">
    <location>
        <begin position="26"/>
        <end position="51"/>
    </location>
</feature>
<comment type="caution">
    <text evidence="3">The sequence shown here is derived from an EMBL/GenBank/DDBJ whole genome shotgun (WGS) entry which is preliminary data.</text>
</comment>
<proteinExistence type="predicted"/>
<feature type="domain" description="Phospholipid/glycerol acyltransferase" evidence="2">
    <location>
        <begin position="119"/>
        <end position="247"/>
    </location>
</feature>
<dbReference type="SUPFAM" id="SSF69593">
    <property type="entry name" value="Glycerol-3-phosphate (1)-acyltransferase"/>
    <property type="match status" value="1"/>
</dbReference>
<dbReference type="Proteomes" id="UP000886653">
    <property type="component" value="Unassembled WGS sequence"/>
</dbReference>
<dbReference type="EMBL" id="MU167436">
    <property type="protein sequence ID" value="KAG0140539.1"/>
    <property type="molecule type" value="Genomic_DNA"/>
</dbReference>
<feature type="transmembrane region" description="Helical" evidence="1">
    <location>
        <begin position="382"/>
        <end position="407"/>
    </location>
</feature>
<dbReference type="GO" id="GO:0005783">
    <property type="term" value="C:endoplasmic reticulum"/>
    <property type="evidence" value="ECO:0007669"/>
    <property type="project" value="TreeGrafter"/>
</dbReference>